<dbReference type="PANTHER" id="PTHR46352:SF1">
    <property type="entry name" value="PROTEIN SENSITIVE TO PROTON RHIZOTOXICITY 1"/>
    <property type="match status" value="1"/>
</dbReference>
<evidence type="ECO:0000256" key="5">
    <source>
        <dbReference type="ARBA" id="ARBA00022833"/>
    </source>
</evidence>
<dbReference type="EMBL" id="NMUH01000142">
    <property type="protein sequence ID" value="MQL72770.1"/>
    <property type="molecule type" value="Genomic_DNA"/>
</dbReference>
<comment type="caution">
    <text evidence="12">The sequence shown here is derived from an EMBL/GenBank/DDBJ whole genome shotgun (WGS) entry which is preliminary data.</text>
</comment>
<accession>A0A843TTI1</accession>
<dbReference type="InterPro" id="IPR059161">
    <property type="entry name" value="Znf-C2H2_STOP1/2_3rd"/>
</dbReference>
<organism evidence="12 13">
    <name type="scientific">Colocasia esculenta</name>
    <name type="common">Wild taro</name>
    <name type="synonym">Arum esculentum</name>
    <dbReference type="NCBI Taxonomy" id="4460"/>
    <lineage>
        <taxon>Eukaryota</taxon>
        <taxon>Viridiplantae</taxon>
        <taxon>Streptophyta</taxon>
        <taxon>Embryophyta</taxon>
        <taxon>Tracheophyta</taxon>
        <taxon>Spermatophyta</taxon>
        <taxon>Magnoliopsida</taxon>
        <taxon>Liliopsida</taxon>
        <taxon>Araceae</taxon>
        <taxon>Aroideae</taxon>
        <taxon>Colocasieae</taxon>
        <taxon>Colocasia</taxon>
    </lineage>
</organism>
<evidence type="ECO:0000256" key="6">
    <source>
        <dbReference type="ARBA" id="ARBA00023015"/>
    </source>
</evidence>
<keyword evidence="3" id="KW-0677">Repeat</keyword>
<keyword evidence="5" id="KW-0862">Zinc</keyword>
<dbReference type="Pfam" id="PF23115">
    <property type="entry name" value="zf-C2H2_STOP2_3rd"/>
    <property type="match status" value="1"/>
</dbReference>
<keyword evidence="13" id="KW-1185">Reference proteome</keyword>
<evidence type="ECO:0000313" key="12">
    <source>
        <dbReference type="EMBL" id="MQL72770.1"/>
    </source>
</evidence>
<feature type="region of interest" description="Disordered" evidence="10">
    <location>
        <begin position="220"/>
        <end position="240"/>
    </location>
</feature>
<evidence type="ECO:0000256" key="9">
    <source>
        <dbReference type="PROSITE-ProRule" id="PRU00042"/>
    </source>
</evidence>
<keyword evidence="2" id="KW-0479">Metal-binding</keyword>
<dbReference type="InterPro" id="IPR013087">
    <property type="entry name" value="Znf_C2H2_type"/>
</dbReference>
<evidence type="ECO:0000256" key="7">
    <source>
        <dbReference type="ARBA" id="ARBA00023163"/>
    </source>
</evidence>
<keyword evidence="7" id="KW-0804">Transcription</keyword>
<dbReference type="SUPFAM" id="SSF57667">
    <property type="entry name" value="beta-beta-alpha zinc fingers"/>
    <property type="match status" value="1"/>
</dbReference>
<dbReference type="PANTHER" id="PTHR46352">
    <property type="entry name" value="PROTEIN SENSITIVE TO PROTON RHIZOTOXICITY 1"/>
    <property type="match status" value="1"/>
</dbReference>
<feature type="domain" description="C2H2-type" evidence="11">
    <location>
        <begin position="263"/>
        <end position="290"/>
    </location>
</feature>
<dbReference type="GO" id="GO:0008270">
    <property type="term" value="F:zinc ion binding"/>
    <property type="evidence" value="ECO:0007669"/>
    <property type="project" value="UniProtKB-KW"/>
</dbReference>
<reference evidence="12" key="1">
    <citation type="submission" date="2017-07" db="EMBL/GenBank/DDBJ databases">
        <title>Taro Niue Genome Assembly and Annotation.</title>
        <authorList>
            <person name="Atibalentja N."/>
            <person name="Keating K."/>
            <person name="Fields C.J."/>
        </authorList>
    </citation>
    <scope>NUCLEOTIDE SEQUENCE</scope>
    <source>
        <strain evidence="12">Niue_2</strain>
        <tissue evidence="12">Leaf</tissue>
    </source>
</reference>
<evidence type="ECO:0000256" key="10">
    <source>
        <dbReference type="SAM" id="MobiDB-lite"/>
    </source>
</evidence>
<keyword evidence="6" id="KW-0805">Transcription regulation</keyword>
<proteinExistence type="predicted"/>
<evidence type="ECO:0000256" key="4">
    <source>
        <dbReference type="ARBA" id="ARBA00022771"/>
    </source>
</evidence>
<dbReference type="PROSITE" id="PS00028">
    <property type="entry name" value="ZINC_FINGER_C2H2_1"/>
    <property type="match status" value="1"/>
</dbReference>
<comment type="subcellular location">
    <subcellularLocation>
        <location evidence="1">Nucleus</location>
    </subcellularLocation>
</comment>
<dbReference type="GO" id="GO:0010447">
    <property type="term" value="P:response to acidic pH"/>
    <property type="evidence" value="ECO:0007669"/>
    <property type="project" value="InterPro"/>
</dbReference>
<dbReference type="InterPro" id="IPR044300">
    <property type="entry name" value="STOP1/2"/>
</dbReference>
<keyword evidence="4 9" id="KW-0863">Zinc-finger</keyword>
<keyword evidence="8" id="KW-0539">Nucleus</keyword>
<dbReference type="InterPro" id="IPR036236">
    <property type="entry name" value="Znf_C2H2_sf"/>
</dbReference>
<evidence type="ECO:0000256" key="8">
    <source>
        <dbReference type="ARBA" id="ARBA00023242"/>
    </source>
</evidence>
<evidence type="ECO:0000259" key="11">
    <source>
        <dbReference type="PROSITE" id="PS50157"/>
    </source>
</evidence>
<evidence type="ECO:0000313" key="13">
    <source>
        <dbReference type="Proteomes" id="UP000652761"/>
    </source>
</evidence>
<dbReference type="Gene3D" id="3.30.160.60">
    <property type="entry name" value="Classic Zinc Finger"/>
    <property type="match status" value="1"/>
</dbReference>
<dbReference type="SMART" id="SM00355">
    <property type="entry name" value="ZnF_C2H2"/>
    <property type="match status" value="2"/>
</dbReference>
<dbReference type="PROSITE" id="PS50157">
    <property type="entry name" value="ZINC_FINGER_C2H2_2"/>
    <property type="match status" value="1"/>
</dbReference>
<dbReference type="Proteomes" id="UP000652761">
    <property type="component" value="Unassembled WGS sequence"/>
</dbReference>
<feature type="compositionally biased region" description="Polar residues" evidence="10">
    <location>
        <begin position="1"/>
        <end position="19"/>
    </location>
</feature>
<dbReference type="OrthoDB" id="6591996at2759"/>
<dbReference type="GO" id="GO:0010044">
    <property type="term" value="P:response to aluminum ion"/>
    <property type="evidence" value="ECO:0007669"/>
    <property type="project" value="InterPro"/>
</dbReference>
<name>A0A843TTI1_COLES</name>
<evidence type="ECO:0000256" key="1">
    <source>
        <dbReference type="ARBA" id="ARBA00004123"/>
    </source>
</evidence>
<evidence type="ECO:0000256" key="2">
    <source>
        <dbReference type="ARBA" id="ARBA00022723"/>
    </source>
</evidence>
<protein>
    <recommendedName>
        <fullName evidence="11">C2H2-type domain-containing protein</fullName>
    </recommendedName>
</protein>
<sequence length="451" mass="50000">MDAKQKQPSQTPTRPSSLANDKPKILGSDQYFAHLNADGVRGVKVCTDFAPPLGAASKHPYQTGHDQSRDEIIRENHLSPATVNAVLDCDPRATLSNLSFLDQKTRQLQDIVRSIMNQERRPLTQPNELAAQQELVRTDLTSIIIQLISTAGTLLPSIRGTLLPVNSSVKQLESISGPPPGLVDLGGNSQQNERFLSQGANDSECEEHVKGMTSYIAEVTEPTPDEENDGKDTEDGTECENLPPAAYEILQLEKEEILAPHTHFCLICGKGFKRDANLRMHMRGHGDEYKSPSALAKPSKEPCTEPILIKRYSCPFVGCKRNKEHKKFQPLKTILSVKNHYKRSHCDKNYTCSKCNRKTSYFAMLLCSKATRRLFPLRKLKGLKLQIKVKAVTGMESVGFNFLGGSTDDIDILEAKVLDDDASFFSPGDFHSCNYAGKQVVLPAVSKNSKY</sequence>
<evidence type="ECO:0000256" key="3">
    <source>
        <dbReference type="ARBA" id="ARBA00022737"/>
    </source>
</evidence>
<gene>
    <name evidence="12" type="ORF">Taro_005100</name>
</gene>
<dbReference type="AlphaFoldDB" id="A0A843TTI1"/>
<feature type="region of interest" description="Disordered" evidence="10">
    <location>
        <begin position="1"/>
        <end position="24"/>
    </location>
</feature>